<evidence type="ECO:0000256" key="1">
    <source>
        <dbReference type="SAM" id="Phobius"/>
    </source>
</evidence>
<dbReference type="PIRSF" id="PIRSF029895">
    <property type="entry name" value="SpoIV"/>
    <property type="match status" value="1"/>
</dbReference>
<comment type="caution">
    <text evidence="2">The sequence shown here is derived from an EMBL/GenBank/DDBJ whole genome shotgun (WGS) entry which is preliminary data.</text>
</comment>
<gene>
    <name evidence="2" type="primary">yqfD</name>
    <name evidence="2" type="ORF">KB449_16710</name>
</gene>
<protein>
    <submittedName>
        <fullName evidence="2">Sporulation protein YqfD</fullName>
    </submittedName>
</protein>
<organism evidence="2 3">
    <name type="scientific">Cohnella hashimotonis</name>
    <dbReference type="NCBI Taxonomy" id="2826895"/>
    <lineage>
        <taxon>Bacteria</taxon>
        <taxon>Bacillati</taxon>
        <taxon>Bacillota</taxon>
        <taxon>Bacilli</taxon>
        <taxon>Bacillales</taxon>
        <taxon>Paenibacillaceae</taxon>
        <taxon>Cohnella</taxon>
    </lineage>
</organism>
<reference evidence="2" key="1">
    <citation type="submission" date="2023-04" db="EMBL/GenBank/DDBJ databases">
        <title>Comparative genomic analysis of Cohnella hashimotonis sp. nov., isolated from the International Space Station.</title>
        <authorList>
            <person name="Venkateswaran K."/>
            <person name="Simpson A."/>
        </authorList>
    </citation>
    <scope>NUCLEOTIDE SEQUENCE</scope>
    <source>
        <strain evidence="2">F6_2S_P_1</strain>
    </source>
</reference>
<dbReference type="Pfam" id="PF06898">
    <property type="entry name" value="YqfD"/>
    <property type="match status" value="1"/>
</dbReference>
<name>A0ABT6TIH6_9BACL</name>
<sequence length="400" mass="44567">MKGQWISFIRGSVRVRLVGGDSRIFLNAAGSNRIELWDIAYDRDGRLSFWVSVPDFFSLRPILRMAGARPRVLERRGLPFKLGRLSRRKTFAGGLLFFIVALFALSTLVWDVQIRTDDTVPEAEIRKAAAAEGIRPLQWSPRLPDATELAHRLARRLPDAAWVGVEKSGTRYVINVIRSNKPEVKKESGPSDLIAKADAVVTRIVAESGKPKVSRNTRVRKGEVLISGQLGEADRVKLVASEGEVRGLVWYEYGIVSPLARSTNYYTGDSAERTYLVIGNRALQTSGYGQEPYAVSNTFADWRTFKWGNWTLPFAVLKEKELAVEKRSERLTSEAAREAGLAQARAEALSAAGNDAVIKAEKILHEQTENGKVMIRVLFEIEQSIAVRRPIATDSNMQGE</sequence>
<dbReference type="Proteomes" id="UP001161691">
    <property type="component" value="Unassembled WGS sequence"/>
</dbReference>
<proteinExistence type="predicted"/>
<accession>A0ABT6TIH6</accession>
<keyword evidence="1" id="KW-1133">Transmembrane helix</keyword>
<keyword evidence="3" id="KW-1185">Reference proteome</keyword>
<evidence type="ECO:0000313" key="2">
    <source>
        <dbReference type="EMBL" id="MDI4646620.1"/>
    </source>
</evidence>
<keyword evidence="1" id="KW-0472">Membrane</keyword>
<dbReference type="InterPro" id="IPR010690">
    <property type="entry name" value="YqfD"/>
</dbReference>
<keyword evidence="1" id="KW-0812">Transmembrane</keyword>
<dbReference type="RefSeq" id="WP_282909456.1">
    <property type="nucleotide sequence ID" value="NZ_JAGRPV010000001.1"/>
</dbReference>
<evidence type="ECO:0000313" key="3">
    <source>
        <dbReference type="Proteomes" id="UP001161691"/>
    </source>
</evidence>
<feature type="transmembrane region" description="Helical" evidence="1">
    <location>
        <begin position="91"/>
        <end position="110"/>
    </location>
</feature>
<dbReference type="NCBIfam" id="TIGR02876">
    <property type="entry name" value="spore_yqfD"/>
    <property type="match status" value="1"/>
</dbReference>
<dbReference type="EMBL" id="JAGRPV010000001">
    <property type="protein sequence ID" value="MDI4646620.1"/>
    <property type="molecule type" value="Genomic_DNA"/>
</dbReference>